<reference evidence="1" key="1">
    <citation type="submission" date="2018-06" db="EMBL/GenBank/DDBJ databases">
        <authorList>
            <person name="Zhirakovskaya E."/>
        </authorList>
    </citation>
    <scope>NUCLEOTIDE SEQUENCE</scope>
</reference>
<sequence length="197" mass="22782">MRKKLIFVKHLAALFLFSSASYAQSGFDKAGFGSNLDEGNLIIYMPIQFKEFIIEPTIKWSSGEENTRYYNESVENSDNLTYEVGIGAFFKNKVYENTFINYGVRIGYSEGESKSRYISSSYSGYRKRETNTYFISPTISFEYFLFPKISIGTNIGLLYTKTAITYKNSDTSAPYEYHDDLKRISTYTTEAIVRFYF</sequence>
<name>A0A3B1ANL8_9ZZZZ</name>
<accession>A0A3B1ANL8</accession>
<evidence type="ECO:0000313" key="1">
    <source>
        <dbReference type="EMBL" id="VAX01553.1"/>
    </source>
</evidence>
<dbReference type="AlphaFoldDB" id="A0A3B1ANL8"/>
<dbReference type="EMBL" id="UOFV01000258">
    <property type="protein sequence ID" value="VAX01553.1"/>
    <property type="molecule type" value="Genomic_DNA"/>
</dbReference>
<proteinExistence type="predicted"/>
<evidence type="ECO:0008006" key="2">
    <source>
        <dbReference type="Google" id="ProtNLM"/>
    </source>
</evidence>
<organism evidence="1">
    <name type="scientific">hydrothermal vent metagenome</name>
    <dbReference type="NCBI Taxonomy" id="652676"/>
    <lineage>
        <taxon>unclassified sequences</taxon>
        <taxon>metagenomes</taxon>
        <taxon>ecological metagenomes</taxon>
    </lineage>
</organism>
<protein>
    <recommendedName>
        <fullName evidence="2">Outer membrane protein beta-barrel domain-containing protein</fullName>
    </recommendedName>
</protein>
<gene>
    <name evidence="1" type="ORF">MNBD_GAMMA19-107</name>
</gene>